<dbReference type="PATRIC" id="fig|883079.3.peg.3538"/>
<feature type="repeat" description="TPR" evidence="3">
    <location>
        <begin position="314"/>
        <end position="347"/>
    </location>
</feature>
<dbReference type="InterPro" id="IPR011990">
    <property type="entry name" value="TPR-like_helical_dom_sf"/>
</dbReference>
<dbReference type="SUPFAM" id="SSF48452">
    <property type="entry name" value="TPR-like"/>
    <property type="match status" value="1"/>
</dbReference>
<feature type="repeat" description="TPR" evidence="3">
    <location>
        <begin position="247"/>
        <end position="280"/>
    </location>
</feature>
<dbReference type="GO" id="GO:0009279">
    <property type="term" value="C:cell outer membrane"/>
    <property type="evidence" value="ECO:0007669"/>
    <property type="project" value="TreeGrafter"/>
</dbReference>
<dbReference type="InterPro" id="IPR015001">
    <property type="entry name" value="DUF1850"/>
</dbReference>
<proteinExistence type="predicted"/>
<feature type="repeat" description="TPR" evidence="3">
    <location>
        <begin position="213"/>
        <end position="246"/>
    </location>
</feature>
<evidence type="ECO:0000256" key="1">
    <source>
        <dbReference type="ARBA" id="ARBA00022737"/>
    </source>
</evidence>
<comment type="caution">
    <text evidence="4">The sequence shown here is derived from an EMBL/GenBank/DDBJ whole genome shotgun (WGS) entry which is preliminary data.</text>
</comment>
<dbReference type="InterPro" id="IPR013105">
    <property type="entry name" value="TPR_2"/>
</dbReference>
<reference evidence="4 5" key="1">
    <citation type="submission" date="2012-04" db="EMBL/GenBank/DDBJ databases">
        <title>The Genome Sequence of Afipia clevelandensis ATCC 49720.</title>
        <authorList>
            <consortium name="The Broad Institute Genome Sequencing Platform"/>
            <person name="Earl A."/>
            <person name="Ward D."/>
            <person name="Feldgarden M."/>
            <person name="Gevers D."/>
            <person name="Huys G."/>
            <person name="Walker B."/>
            <person name="Young S.K."/>
            <person name="Zeng Q."/>
            <person name="Gargeya S."/>
            <person name="Fitzgerald M."/>
            <person name="Haas B."/>
            <person name="Abouelleil A."/>
            <person name="Alvarado L."/>
            <person name="Arachchi H.M."/>
            <person name="Berlin A."/>
            <person name="Chapman S.B."/>
            <person name="Goldberg J."/>
            <person name="Griggs A."/>
            <person name="Gujja S."/>
            <person name="Hansen M."/>
            <person name="Howarth C."/>
            <person name="Imamovic A."/>
            <person name="Larimer J."/>
            <person name="McCowen C."/>
            <person name="Montmayeur A."/>
            <person name="Murphy C."/>
            <person name="Neiman D."/>
            <person name="Pearson M."/>
            <person name="Priest M."/>
            <person name="Roberts A."/>
            <person name="Saif S."/>
            <person name="Shea T."/>
            <person name="Sisk P."/>
            <person name="Sykes S."/>
            <person name="Wortman J."/>
            <person name="Nusbaum C."/>
            <person name="Birren B."/>
        </authorList>
    </citation>
    <scope>NUCLEOTIDE SEQUENCE [LARGE SCALE GENOMIC DNA]</scope>
    <source>
        <strain evidence="4 5">ATCC 49720</strain>
    </source>
</reference>
<feature type="repeat" description="TPR" evidence="3">
    <location>
        <begin position="145"/>
        <end position="178"/>
    </location>
</feature>
<dbReference type="PANTHER" id="PTHR44858">
    <property type="entry name" value="TETRATRICOPEPTIDE REPEAT PROTEIN 6"/>
    <property type="match status" value="1"/>
</dbReference>
<organism evidence="4 5">
    <name type="scientific">Afipia clevelandensis ATCC 49720</name>
    <dbReference type="NCBI Taxonomy" id="883079"/>
    <lineage>
        <taxon>Bacteria</taxon>
        <taxon>Pseudomonadati</taxon>
        <taxon>Pseudomonadota</taxon>
        <taxon>Alphaproteobacteria</taxon>
        <taxon>Hyphomicrobiales</taxon>
        <taxon>Nitrobacteraceae</taxon>
        <taxon>Afipia</taxon>
    </lineage>
</organism>
<dbReference type="Pfam" id="PF07719">
    <property type="entry name" value="TPR_2"/>
    <property type="match status" value="1"/>
</dbReference>
<dbReference type="EMBL" id="AGWY01000013">
    <property type="protein sequence ID" value="EKS33417.1"/>
    <property type="molecule type" value="Genomic_DNA"/>
</dbReference>
<accession>K8NSU1</accession>
<dbReference type="Pfam" id="PF08905">
    <property type="entry name" value="DUF1850"/>
    <property type="match status" value="1"/>
</dbReference>
<dbReference type="AlphaFoldDB" id="K8NSU1"/>
<dbReference type="RefSeq" id="WP_002714328.1">
    <property type="nucleotide sequence ID" value="NZ_KB375281.1"/>
</dbReference>
<dbReference type="Pfam" id="PF13414">
    <property type="entry name" value="TPR_11"/>
    <property type="match status" value="1"/>
</dbReference>
<evidence type="ECO:0000256" key="2">
    <source>
        <dbReference type="ARBA" id="ARBA00022803"/>
    </source>
</evidence>
<dbReference type="PROSITE" id="PS50005">
    <property type="entry name" value="TPR"/>
    <property type="match status" value="4"/>
</dbReference>
<dbReference type="Pfam" id="PF13181">
    <property type="entry name" value="TPR_8"/>
    <property type="match status" value="1"/>
</dbReference>
<sequence>MGLCLASAGVVKSLAVASFMLSWTHSVEKIEWQEDWRVTPQGLEIVEARVKGSGAGMEPPPEARLANGWFHWTPKLPVLPEVALGNSGMAGEWRLCSGGVCQTLSGILGMPAGPVTTMRACDMPANVKIGDAAPMTNSAIAAEHVAVLIARAGALVEAKQFDKAIDSYDEAIRLDPNSARLFALRAAAFASMHEPRLAIRDYTESVRLDPGVMKTYTDRAAVFRRIRRFDLAIDDLTEALRRDPASADLYDSRGQVYAHNNAYDRAIADYNEAIRLRPAAAFYLNRGIARQLKDELDPAIADYNKAIELDGKLALAYNNRGMALRAQGHRPRALADFTTAIRLDPTLDVAVAHRKDLAREIERLGARMPLKGKDTGR</sequence>
<name>K8NSU1_9BRAD</name>
<keyword evidence="2 3" id="KW-0802">TPR repeat</keyword>
<dbReference type="InterPro" id="IPR050498">
    <property type="entry name" value="Ycf3"/>
</dbReference>
<dbReference type="InterPro" id="IPR019734">
    <property type="entry name" value="TPR_rpt"/>
</dbReference>
<evidence type="ECO:0000313" key="5">
    <source>
        <dbReference type="Proteomes" id="UP000001095"/>
    </source>
</evidence>
<dbReference type="PANTHER" id="PTHR44858:SF1">
    <property type="entry name" value="UDP-N-ACETYLGLUCOSAMINE--PEPTIDE N-ACETYLGLUCOSAMINYLTRANSFERASE SPINDLY-RELATED"/>
    <property type="match status" value="1"/>
</dbReference>
<dbReference type="OrthoDB" id="5298197at2"/>
<evidence type="ECO:0000313" key="4">
    <source>
        <dbReference type="EMBL" id="EKS33417.1"/>
    </source>
</evidence>
<dbReference type="Proteomes" id="UP000001095">
    <property type="component" value="Unassembled WGS sequence"/>
</dbReference>
<dbReference type="GO" id="GO:0046813">
    <property type="term" value="P:receptor-mediated virion attachment to host cell"/>
    <property type="evidence" value="ECO:0007669"/>
    <property type="project" value="TreeGrafter"/>
</dbReference>
<protein>
    <submittedName>
        <fullName evidence="4">Uncharacterized protein</fullName>
    </submittedName>
</protein>
<keyword evidence="5" id="KW-1185">Reference proteome</keyword>
<dbReference type="Gene3D" id="1.25.40.10">
    <property type="entry name" value="Tetratricopeptide repeat domain"/>
    <property type="match status" value="2"/>
</dbReference>
<gene>
    <name evidence="4" type="ORF">HMPREF9696_03458</name>
</gene>
<dbReference type="Pfam" id="PF13432">
    <property type="entry name" value="TPR_16"/>
    <property type="match status" value="1"/>
</dbReference>
<keyword evidence="1" id="KW-0677">Repeat</keyword>
<dbReference type="HOGENOM" id="CLU_648357_0_0_5"/>
<dbReference type="SMART" id="SM00028">
    <property type="entry name" value="TPR"/>
    <property type="match status" value="6"/>
</dbReference>
<evidence type="ECO:0000256" key="3">
    <source>
        <dbReference type="PROSITE-ProRule" id="PRU00339"/>
    </source>
</evidence>
<dbReference type="PROSITE" id="PS50293">
    <property type="entry name" value="TPR_REGION"/>
    <property type="match status" value="1"/>
</dbReference>